<dbReference type="PANTHER" id="PTHR34595">
    <property type="entry name" value="BLR5612 PROTEIN"/>
    <property type="match status" value="1"/>
</dbReference>
<dbReference type="EMBL" id="PTQZ01000070">
    <property type="protein sequence ID" value="PQA46577.1"/>
    <property type="molecule type" value="Genomic_DNA"/>
</dbReference>
<feature type="domain" description="Circularly permuted ATP-grasp type 2" evidence="2">
    <location>
        <begin position="82"/>
        <end position="461"/>
    </location>
</feature>
<evidence type="ECO:0000313" key="4">
    <source>
        <dbReference type="Proteomes" id="UP000243900"/>
    </source>
</evidence>
<protein>
    <submittedName>
        <fullName evidence="3">Molybdopterin oxidoreductase</fullName>
    </submittedName>
</protein>
<dbReference type="InterPro" id="IPR051680">
    <property type="entry name" value="ATP-dep_Glu-Cys_Ligase-2"/>
</dbReference>
<gene>
    <name evidence="3" type="ORF">C5O18_04305</name>
</gene>
<dbReference type="OrthoDB" id="9804079at2"/>
<dbReference type="PANTHER" id="PTHR34595:SF2">
    <property type="entry name" value="BLR2978 PROTEIN"/>
    <property type="match status" value="1"/>
</dbReference>
<reference evidence="4" key="1">
    <citation type="submission" date="2018-02" db="EMBL/GenBank/DDBJ databases">
        <title>Genome sequencing of Solimonas sp. HR-BB.</title>
        <authorList>
            <person name="Lee Y."/>
            <person name="Jeon C.O."/>
        </authorList>
    </citation>
    <scope>NUCLEOTIDE SEQUENCE [LARGE SCALE GENOMIC DNA]</scope>
    <source>
        <strain evidence="4">HR-E</strain>
    </source>
</reference>
<dbReference type="SUPFAM" id="SSF56059">
    <property type="entry name" value="Glutathione synthetase ATP-binding domain-like"/>
    <property type="match status" value="1"/>
</dbReference>
<dbReference type="Proteomes" id="UP000243900">
    <property type="component" value="Unassembled WGS sequence"/>
</dbReference>
<dbReference type="AlphaFoldDB" id="A0A2P6AT99"/>
<proteinExistence type="predicted"/>
<dbReference type="Gene3D" id="3.40.50.11290">
    <property type="match status" value="1"/>
</dbReference>
<comment type="caution">
    <text evidence="3">The sequence shown here is derived from an EMBL/GenBank/DDBJ whole genome shotgun (WGS) entry which is preliminary data.</text>
</comment>
<feature type="domain" description="DUF403" evidence="1">
    <location>
        <begin position="510"/>
        <end position="814"/>
    </location>
</feature>
<keyword evidence="4" id="KW-1185">Reference proteome</keyword>
<evidence type="ECO:0000259" key="1">
    <source>
        <dbReference type="Pfam" id="PF04168"/>
    </source>
</evidence>
<dbReference type="Pfam" id="PF14403">
    <property type="entry name" value="CP_ATPgrasp_2"/>
    <property type="match status" value="1"/>
</dbReference>
<sequence length="827" mass="92479">MADDLLAKLRPEPGRYHEVFAADGEVHPHWQAFSDALRELGPAQMQHRAGLVDRQVRENGVTYNIYGDSQGPDRAWRVGAVPNLIPVEEWQRIASGVAQRAQLLDRILADLYGEQQLLRQGLMPQELVFGHNNFLAPCVGLQPVGGTFLHTYAVDLARAGDGRWWVMADRTQAPSGAGYALENRQVVARAFPTQFRQLGVQSLTGYFQTLLQTLRRQAPTSAGEPPLIVLLTPGRYNETYFEHVYLARHLGIPLVEGHDLSVRQPHVFLKTLNGLKRVHAILRRLDDDFCDPLELRSDSALGIPGLLAVARAGNVLIANALGTGVLESPGLLGFLPSACRHLLGETLELPSVATWWCGEPPAMEEALERLQELVIKPAFPSQHFEPVFGRNLDEDGLEKLRERIRQRPYAYLAQERMQLAQSPVWHNDEGRFINHAVGMRAYAVAGEHGYVVMPGGLARVAANPHDDVVSMQRGGTSKDTWVCFGDRQRQNLPRSRHIGVRDLRRHDPYLPSRMAENMFWLGRYAERADNQARLIRAALSRHLDSDPAQALALMLSLHHGQALGLFADHGELTPRLLAGIRNDDERPDLRGNLRALAYAAAEVRSRLSQENWSAIAALEQEVHDIDADSLEPVTALGFLDRLLMSLSSLAGFAHDEMTQDQSWRFLMLGRLLERLQYLCGLLATALQTPGMHEPAGLDWLLEMADSRITYRSRYLSQAQLIPVLDLLLLDPGNPHAVSFQLRQIMTMLDTLDSRDRRPLAQLHAQLETLDLGVIESDMAQPERLVRSLQTLARLLEQISLTAWQLGDGISLQYFAHVERQSQALASS</sequence>
<organism evidence="3 4">
    <name type="scientific">Amnimonas aquatica</name>
    <dbReference type="NCBI Taxonomy" id="2094561"/>
    <lineage>
        <taxon>Bacteria</taxon>
        <taxon>Pseudomonadati</taxon>
        <taxon>Pseudomonadota</taxon>
        <taxon>Gammaproteobacteria</taxon>
        <taxon>Moraxellales</taxon>
        <taxon>Moraxellaceae</taxon>
        <taxon>Amnimonas</taxon>
    </lineage>
</organism>
<dbReference type="Gene3D" id="3.30.1490.270">
    <property type="match status" value="1"/>
</dbReference>
<name>A0A2P6AT99_9GAMM</name>
<evidence type="ECO:0000313" key="3">
    <source>
        <dbReference type="EMBL" id="PQA46577.1"/>
    </source>
</evidence>
<dbReference type="InterPro" id="IPR025841">
    <property type="entry name" value="CP_ATPgrasp_2"/>
</dbReference>
<evidence type="ECO:0000259" key="2">
    <source>
        <dbReference type="Pfam" id="PF14403"/>
    </source>
</evidence>
<dbReference type="Pfam" id="PF04168">
    <property type="entry name" value="Alpha-E"/>
    <property type="match status" value="1"/>
</dbReference>
<dbReference type="InterPro" id="IPR007296">
    <property type="entry name" value="DUF403"/>
</dbReference>
<accession>A0A2P6AT99</accession>
<dbReference type="RefSeq" id="WP_105191777.1">
    <property type="nucleotide sequence ID" value="NZ_PTQZ01000070.1"/>
</dbReference>